<feature type="chain" id="PRO_5012884339" evidence="12">
    <location>
        <begin position="26"/>
        <end position="490"/>
    </location>
</feature>
<comment type="similarity">
    <text evidence="1 9">Belongs to the peptidase S11 family.</text>
</comment>
<keyword evidence="2 12" id="KW-0732">Signal</keyword>
<protein>
    <submittedName>
        <fullName evidence="14">D-alanyl-D-alanine carboxypeptidase</fullName>
    </submittedName>
</protein>
<dbReference type="Gene3D" id="3.40.710.10">
    <property type="entry name" value="DD-peptidase/beta-lactamase superfamily"/>
    <property type="match status" value="1"/>
</dbReference>
<keyword evidence="5" id="KW-0573">Peptidoglycan synthesis</keyword>
<evidence type="ECO:0000256" key="4">
    <source>
        <dbReference type="ARBA" id="ARBA00022960"/>
    </source>
</evidence>
<dbReference type="GO" id="GO:0006508">
    <property type="term" value="P:proteolysis"/>
    <property type="evidence" value="ECO:0007669"/>
    <property type="project" value="InterPro"/>
</dbReference>
<keyword evidence="3" id="KW-0378">Hydrolase</keyword>
<dbReference type="PANTHER" id="PTHR21581:SF33">
    <property type="entry name" value="D-ALANYL-D-ALANINE CARBOXYPEPTIDASE DACB"/>
    <property type="match status" value="1"/>
</dbReference>
<dbReference type="InterPro" id="IPR012338">
    <property type="entry name" value="Beta-lactam/transpept-like"/>
</dbReference>
<dbReference type="Pfam" id="PF00768">
    <property type="entry name" value="Peptidase_S11"/>
    <property type="match status" value="1"/>
</dbReference>
<dbReference type="PANTHER" id="PTHR21581">
    <property type="entry name" value="D-ALANYL-D-ALANINE CARBOXYPEPTIDASE"/>
    <property type="match status" value="1"/>
</dbReference>
<evidence type="ECO:0000259" key="13">
    <source>
        <dbReference type="Pfam" id="PF00768"/>
    </source>
</evidence>
<feature type="signal peptide" evidence="12">
    <location>
        <begin position="1"/>
        <end position="25"/>
    </location>
</feature>
<evidence type="ECO:0000256" key="5">
    <source>
        <dbReference type="ARBA" id="ARBA00022984"/>
    </source>
</evidence>
<feature type="transmembrane region" description="Helical" evidence="11">
    <location>
        <begin position="445"/>
        <end position="464"/>
    </location>
</feature>
<dbReference type="GO" id="GO:0008360">
    <property type="term" value="P:regulation of cell shape"/>
    <property type="evidence" value="ECO:0007669"/>
    <property type="project" value="UniProtKB-KW"/>
</dbReference>
<dbReference type="GO" id="GO:0009002">
    <property type="term" value="F:serine-type D-Ala-D-Ala carboxypeptidase activity"/>
    <property type="evidence" value="ECO:0007669"/>
    <property type="project" value="InterPro"/>
</dbReference>
<name>A0A1M7IUB0_9FIRM</name>
<sequence>MKRILTTVLTAVLLLSNIGNITAHAATTQMEQTQVSHIDSTTDTDTSTEAKNTFKWPKSPTGITSESAILIDASSGLVLYEKNANEELYPASITKIMTTLIALENSSLNEIVTFSHNAVFSIESGSTHIARQEGEQLTMEQCLYAIMLASANEVSNAVAEHVAGSIDKFADMMNAKAKELGCKNTNFVNANGLHNDKHYTSAYDMALIAQEAMKNETFRKITATKSYVIPKTNKSKEEFPMANHQQLLLGYKLTKKYDSCIGGKTGYTNAARNTLVSFANKDGIELICVIMKSTPTDQYKDTVSLFDYGFGNYEAFSVDEASTVSSIDNSILFTRFNSIFDTSTPMIYTDNSSSYILPVGASQKDVTQSMNLYDTPKNQNGKEIIGDITYTFDNKTVGKLDIYYTASEKPTLESVALLEDNSDRSVTSTLSSAVSSKTHQNIKPLIIIGIFVVFILLYFVYYIAVERPRKKRRQAYYQRKNSRKYDDFNL</sequence>
<evidence type="ECO:0000256" key="7">
    <source>
        <dbReference type="PIRSR" id="PIRSR618044-1"/>
    </source>
</evidence>
<dbReference type="InterPro" id="IPR001967">
    <property type="entry name" value="Peptidase_S11_N"/>
</dbReference>
<feature type="active site" description="Acyl-ester intermediate" evidence="7">
    <location>
        <position position="92"/>
    </location>
</feature>
<keyword evidence="14" id="KW-0645">Protease</keyword>
<gene>
    <name evidence="14" type="ORF">SAMN02746066_01957</name>
</gene>
<keyword evidence="4" id="KW-0133">Cell shape</keyword>
<dbReference type="GO" id="GO:0009252">
    <property type="term" value="P:peptidoglycan biosynthetic process"/>
    <property type="evidence" value="ECO:0007669"/>
    <property type="project" value="UniProtKB-KW"/>
</dbReference>
<evidence type="ECO:0000256" key="6">
    <source>
        <dbReference type="ARBA" id="ARBA00023316"/>
    </source>
</evidence>
<organism evidence="14 15">
    <name type="scientific">Anaerosporobacter mobilis DSM 15930</name>
    <dbReference type="NCBI Taxonomy" id="1120996"/>
    <lineage>
        <taxon>Bacteria</taxon>
        <taxon>Bacillati</taxon>
        <taxon>Bacillota</taxon>
        <taxon>Clostridia</taxon>
        <taxon>Lachnospirales</taxon>
        <taxon>Lachnospiraceae</taxon>
        <taxon>Anaerosporobacter</taxon>
    </lineage>
</organism>
<dbReference type="RefSeq" id="WP_073286821.1">
    <property type="nucleotide sequence ID" value="NZ_FRCP01000010.1"/>
</dbReference>
<keyword evidence="11" id="KW-0472">Membrane</keyword>
<dbReference type="PRINTS" id="PR00725">
    <property type="entry name" value="DADACBPTASE1"/>
</dbReference>
<proteinExistence type="inferred from homology"/>
<keyword evidence="11" id="KW-1133">Transmembrane helix</keyword>
<dbReference type="InterPro" id="IPR018044">
    <property type="entry name" value="Peptidase_S11"/>
</dbReference>
<evidence type="ECO:0000313" key="15">
    <source>
        <dbReference type="Proteomes" id="UP000184038"/>
    </source>
</evidence>
<evidence type="ECO:0000256" key="9">
    <source>
        <dbReference type="RuleBase" id="RU004016"/>
    </source>
</evidence>
<feature type="region of interest" description="Disordered" evidence="10">
    <location>
        <begin position="34"/>
        <end position="57"/>
    </location>
</feature>
<dbReference type="STRING" id="1120996.SAMN02746066_01957"/>
<keyword evidence="11" id="KW-0812">Transmembrane</keyword>
<evidence type="ECO:0000313" key="14">
    <source>
        <dbReference type="EMBL" id="SHM44320.1"/>
    </source>
</evidence>
<evidence type="ECO:0000256" key="8">
    <source>
        <dbReference type="PIRSR" id="PIRSR618044-2"/>
    </source>
</evidence>
<reference evidence="14 15" key="1">
    <citation type="submission" date="2016-11" db="EMBL/GenBank/DDBJ databases">
        <authorList>
            <person name="Jaros S."/>
            <person name="Januszkiewicz K."/>
            <person name="Wedrychowicz H."/>
        </authorList>
    </citation>
    <scope>NUCLEOTIDE SEQUENCE [LARGE SCALE GENOMIC DNA]</scope>
    <source>
        <strain evidence="14 15">DSM 15930</strain>
    </source>
</reference>
<keyword evidence="15" id="KW-1185">Reference proteome</keyword>
<keyword evidence="14" id="KW-0121">Carboxypeptidase</keyword>
<feature type="active site" description="Proton acceptor" evidence="7">
    <location>
        <position position="95"/>
    </location>
</feature>
<feature type="binding site" evidence="8">
    <location>
        <position position="264"/>
    </location>
    <ligand>
        <name>substrate</name>
    </ligand>
</feature>
<evidence type="ECO:0000256" key="11">
    <source>
        <dbReference type="SAM" id="Phobius"/>
    </source>
</evidence>
<evidence type="ECO:0000256" key="1">
    <source>
        <dbReference type="ARBA" id="ARBA00007164"/>
    </source>
</evidence>
<evidence type="ECO:0000256" key="3">
    <source>
        <dbReference type="ARBA" id="ARBA00022801"/>
    </source>
</evidence>
<accession>A0A1M7IUB0</accession>
<dbReference type="Proteomes" id="UP000184038">
    <property type="component" value="Unassembled WGS sequence"/>
</dbReference>
<keyword evidence="6" id="KW-0961">Cell wall biogenesis/degradation</keyword>
<dbReference type="EMBL" id="FRCP01000010">
    <property type="protein sequence ID" value="SHM44320.1"/>
    <property type="molecule type" value="Genomic_DNA"/>
</dbReference>
<dbReference type="SUPFAM" id="SSF56601">
    <property type="entry name" value="beta-lactamase/transpeptidase-like"/>
    <property type="match status" value="1"/>
</dbReference>
<evidence type="ECO:0000256" key="12">
    <source>
        <dbReference type="SAM" id="SignalP"/>
    </source>
</evidence>
<feature type="domain" description="Peptidase S11 D-alanyl-D-alanine carboxypeptidase A N-terminal" evidence="13">
    <location>
        <begin position="59"/>
        <end position="292"/>
    </location>
</feature>
<dbReference type="AlphaFoldDB" id="A0A1M7IUB0"/>
<feature type="active site" evidence="7">
    <location>
        <position position="150"/>
    </location>
</feature>
<evidence type="ECO:0000256" key="10">
    <source>
        <dbReference type="SAM" id="MobiDB-lite"/>
    </source>
</evidence>
<evidence type="ECO:0000256" key="2">
    <source>
        <dbReference type="ARBA" id="ARBA00022729"/>
    </source>
</evidence>
<dbReference type="GO" id="GO:0071555">
    <property type="term" value="P:cell wall organization"/>
    <property type="evidence" value="ECO:0007669"/>
    <property type="project" value="UniProtKB-KW"/>
</dbReference>